<dbReference type="SUPFAM" id="SSF47413">
    <property type="entry name" value="lambda repressor-like DNA-binding domains"/>
    <property type="match status" value="1"/>
</dbReference>
<dbReference type="NCBIfam" id="TIGR02937">
    <property type="entry name" value="sigma70-ECF"/>
    <property type="match status" value="1"/>
</dbReference>
<comment type="caution">
    <text evidence="3">The sequence shown here is derived from an EMBL/GenBank/DDBJ whole genome shotgun (WGS) entry which is preliminary data.</text>
</comment>
<dbReference type="InterPro" id="IPR000943">
    <property type="entry name" value="RNA_pol_sigma70"/>
</dbReference>
<name>A0A1F5BUP6_9BACT</name>
<dbReference type="PANTHER" id="PTHR30603">
    <property type="entry name" value="RNA POLYMERASE SIGMA FACTOR RPO"/>
    <property type="match status" value="1"/>
</dbReference>
<dbReference type="PROSITE" id="PS00716">
    <property type="entry name" value="SIGMA70_2"/>
    <property type="match status" value="1"/>
</dbReference>
<dbReference type="Pfam" id="PF01381">
    <property type="entry name" value="HTH_3"/>
    <property type="match status" value="1"/>
</dbReference>
<evidence type="ECO:0000256" key="1">
    <source>
        <dbReference type="ARBA" id="ARBA00007788"/>
    </source>
</evidence>
<dbReference type="STRING" id="1797298.A2988_02350"/>
<dbReference type="Gene3D" id="1.10.260.40">
    <property type="entry name" value="lambda repressor-like DNA-binding domains"/>
    <property type="match status" value="1"/>
</dbReference>
<dbReference type="GO" id="GO:0003677">
    <property type="term" value="F:DNA binding"/>
    <property type="evidence" value="ECO:0007669"/>
    <property type="project" value="InterPro"/>
</dbReference>
<evidence type="ECO:0000313" key="4">
    <source>
        <dbReference type="Proteomes" id="UP000176650"/>
    </source>
</evidence>
<dbReference type="CDD" id="cd06171">
    <property type="entry name" value="Sigma70_r4"/>
    <property type="match status" value="1"/>
</dbReference>
<dbReference type="InterPro" id="IPR001387">
    <property type="entry name" value="Cro/C1-type_HTH"/>
</dbReference>
<dbReference type="CDD" id="cd00093">
    <property type="entry name" value="HTH_XRE"/>
    <property type="match status" value="1"/>
</dbReference>
<feature type="domain" description="HTH cro/C1-type" evidence="2">
    <location>
        <begin position="26"/>
        <end position="81"/>
    </location>
</feature>
<evidence type="ECO:0000259" key="2">
    <source>
        <dbReference type="PROSITE" id="PS50943"/>
    </source>
</evidence>
<dbReference type="PANTHER" id="PTHR30603:SF60">
    <property type="entry name" value="RNA POLYMERASE SIGMA FACTOR RPOD"/>
    <property type="match status" value="1"/>
</dbReference>
<sequence>MEEENEAVSEPKFLVEIQVRARHHALVEYRRKNDLTQKELGRLLGISASLVSAFEKLRSYPKDTAMMAMLCDWLETTPDELFPPFIRDARFLKIAKQITFIHEVNPMELSRHEMPVLPLPDEIYEAAELQEKLDEALGTLTPREEDVLRKRFGLNGDVMTLEETAKEKSVTKERIAQIEAKALRKLRHPSRVKLLKPFIS</sequence>
<dbReference type="AlphaFoldDB" id="A0A1F5BUP6"/>
<dbReference type="Pfam" id="PF04545">
    <property type="entry name" value="Sigma70_r4"/>
    <property type="match status" value="1"/>
</dbReference>
<dbReference type="PROSITE" id="PS50943">
    <property type="entry name" value="HTH_CROC1"/>
    <property type="match status" value="1"/>
</dbReference>
<reference evidence="3 4" key="1">
    <citation type="journal article" date="2016" name="Nat. Commun.">
        <title>Thousands of microbial genomes shed light on interconnected biogeochemical processes in an aquifer system.</title>
        <authorList>
            <person name="Anantharaman K."/>
            <person name="Brown C.T."/>
            <person name="Hug L.A."/>
            <person name="Sharon I."/>
            <person name="Castelle C.J."/>
            <person name="Probst A.J."/>
            <person name="Thomas B.C."/>
            <person name="Singh A."/>
            <person name="Wilkins M.J."/>
            <person name="Karaoz U."/>
            <person name="Brodie E.L."/>
            <person name="Williams K.H."/>
            <person name="Hubbard S.S."/>
            <person name="Banfield J.F."/>
        </authorList>
    </citation>
    <scope>NUCLEOTIDE SEQUENCE [LARGE SCALE GENOMIC DNA]</scope>
</reference>
<dbReference type="Gene3D" id="1.10.10.10">
    <property type="entry name" value="Winged helix-like DNA-binding domain superfamily/Winged helix DNA-binding domain"/>
    <property type="match status" value="1"/>
</dbReference>
<dbReference type="GO" id="GO:0003700">
    <property type="term" value="F:DNA-binding transcription factor activity"/>
    <property type="evidence" value="ECO:0007669"/>
    <property type="project" value="InterPro"/>
</dbReference>
<accession>A0A1F5BUP6</accession>
<dbReference type="InterPro" id="IPR010982">
    <property type="entry name" value="Lambda_DNA-bd_dom_sf"/>
</dbReference>
<dbReference type="EMBL" id="MEYS01000001">
    <property type="protein sequence ID" value="OGD34346.1"/>
    <property type="molecule type" value="Genomic_DNA"/>
</dbReference>
<dbReference type="InterPro" id="IPR014284">
    <property type="entry name" value="RNA_pol_sigma-70_dom"/>
</dbReference>
<comment type="similarity">
    <text evidence="1">Belongs to the sigma-70 factor family.</text>
</comment>
<dbReference type="SMART" id="SM00530">
    <property type="entry name" value="HTH_XRE"/>
    <property type="match status" value="1"/>
</dbReference>
<dbReference type="InterPro" id="IPR007630">
    <property type="entry name" value="RNA_pol_sigma70_r4"/>
</dbReference>
<dbReference type="InterPro" id="IPR050239">
    <property type="entry name" value="Sigma-70_RNA_pol_init_factors"/>
</dbReference>
<dbReference type="InterPro" id="IPR036388">
    <property type="entry name" value="WH-like_DNA-bd_sf"/>
</dbReference>
<gene>
    <name evidence="3" type="ORF">A2988_02350</name>
</gene>
<dbReference type="InterPro" id="IPR013324">
    <property type="entry name" value="RNA_pol_sigma_r3/r4-like"/>
</dbReference>
<dbReference type="Proteomes" id="UP000176650">
    <property type="component" value="Unassembled WGS sequence"/>
</dbReference>
<dbReference type="SUPFAM" id="SSF88659">
    <property type="entry name" value="Sigma3 and sigma4 domains of RNA polymerase sigma factors"/>
    <property type="match status" value="1"/>
</dbReference>
<protein>
    <recommendedName>
        <fullName evidence="2">HTH cro/C1-type domain-containing protein</fullName>
    </recommendedName>
</protein>
<proteinExistence type="inferred from homology"/>
<organism evidence="3 4">
    <name type="scientific">Candidatus Azambacteria bacterium RIFCSPLOWO2_01_FULL_46_25</name>
    <dbReference type="NCBI Taxonomy" id="1797298"/>
    <lineage>
        <taxon>Bacteria</taxon>
        <taxon>Candidatus Azamiibacteriota</taxon>
    </lineage>
</organism>
<dbReference type="GO" id="GO:0006352">
    <property type="term" value="P:DNA-templated transcription initiation"/>
    <property type="evidence" value="ECO:0007669"/>
    <property type="project" value="InterPro"/>
</dbReference>
<dbReference type="PRINTS" id="PR00046">
    <property type="entry name" value="SIGMA70FCT"/>
</dbReference>
<evidence type="ECO:0000313" key="3">
    <source>
        <dbReference type="EMBL" id="OGD34346.1"/>
    </source>
</evidence>